<feature type="compositionally biased region" description="Basic and acidic residues" evidence="1">
    <location>
        <begin position="175"/>
        <end position="192"/>
    </location>
</feature>
<dbReference type="Proteomes" id="UP001159363">
    <property type="component" value="Chromosome 6"/>
</dbReference>
<evidence type="ECO:0000256" key="1">
    <source>
        <dbReference type="SAM" id="MobiDB-lite"/>
    </source>
</evidence>
<feature type="region of interest" description="Disordered" evidence="1">
    <location>
        <begin position="113"/>
        <end position="144"/>
    </location>
</feature>
<reference evidence="2 3" key="1">
    <citation type="submission" date="2023-02" db="EMBL/GenBank/DDBJ databases">
        <title>LHISI_Scaffold_Assembly.</title>
        <authorList>
            <person name="Stuart O.P."/>
            <person name="Cleave R."/>
            <person name="Magrath M.J.L."/>
            <person name="Mikheyev A.S."/>
        </authorList>
    </citation>
    <scope>NUCLEOTIDE SEQUENCE [LARGE SCALE GENOMIC DNA]</scope>
    <source>
        <strain evidence="2">Daus_M_001</strain>
        <tissue evidence="2">Leg muscle</tissue>
    </source>
</reference>
<feature type="region of interest" description="Disordered" evidence="1">
    <location>
        <begin position="31"/>
        <end position="60"/>
    </location>
</feature>
<name>A0ABQ9H2M6_9NEOP</name>
<organism evidence="2 3">
    <name type="scientific">Dryococelus australis</name>
    <dbReference type="NCBI Taxonomy" id="614101"/>
    <lineage>
        <taxon>Eukaryota</taxon>
        <taxon>Metazoa</taxon>
        <taxon>Ecdysozoa</taxon>
        <taxon>Arthropoda</taxon>
        <taxon>Hexapoda</taxon>
        <taxon>Insecta</taxon>
        <taxon>Pterygota</taxon>
        <taxon>Neoptera</taxon>
        <taxon>Polyneoptera</taxon>
        <taxon>Phasmatodea</taxon>
        <taxon>Verophasmatodea</taxon>
        <taxon>Anareolatae</taxon>
        <taxon>Phasmatidae</taxon>
        <taxon>Eurycanthinae</taxon>
        <taxon>Dryococelus</taxon>
    </lineage>
</organism>
<gene>
    <name evidence="2" type="ORF">PR048_019103</name>
</gene>
<feature type="region of interest" description="Disordered" evidence="1">
    <location>
        <begin position="159"/>
        <end position="211"/>
    </location>
</feature>
<sequence>MNRTSRPIGFDLMKACLPLLARRLANREHFTARSGPTGHKACSQRRAQSIEEGERPHQRKATLRTAAQLPSPLTVSPTCQQIHPPSPVARTVAYIASDEIWAALNSEVLRADEDSGVRGRRKREIPEKTRRPAIPSCENPRMTRSGIEPRFTLVRGVDRLKGDGRPRTGLSDDSYLNRERGRRAADSRENWQRRVSRRGQVTTASRPLTATTHSRHMLRSHGWEYRGGHPRCTVATYCPRALFSRDVRVLWTLRFKRAPAVKLRVHAATRLDYSPPTEANRVRFPAGDHSWIFACGKHAGRCRCSGISCFLPPFIPALSHSSPRSQDPDLFTHSIYCQHRSGLYVPHTLDVMLRKFSLCYLGDGANERNQYITADPLSLDGRKAGVILRVYAAAA</sequence>
<keyword evidence="3" id="KW-1185">Reference proteome</keyword>
<comment type="caution">
    <text evidence="2">The sequence shown here is derived from an EMBL/GenBank/DDBJ whole genome shotgun (WGS) entry which is preliminary data.</text>
</comment>
<feature type="compositionally biased region" description="Polar residues" evidence="1">
    <location>
        <begin position="199"/>
        <end position="211"/>
    </location>
</feature>
<protein>
    <submittedName>
        <fullName evidence="2">Uncharacterized protein</fullName>
    </submittedName>
</protein>
<proteinExistence type="predicted"/>
<evidence type="ECO:0000313" key="3">
    <source>
        <dbReference type="Proteomes" id="UP001159363"/>
    </source>
</evidence>
<accession>A0ABQ9H2M6</accession>
<evidence type="ECO:0000313" key="2">
    <source>
        <dbReference type="EMBL" id="KAJ8878525.1"/>
    </source>
</evidence>
<dbReference type="EMBL" id="JARBHB010000007">
    <property type="protein sequence ID" value="KAJ8878525.1"/>
    <property type="molecule type" value="Genomic_DNA"/>
</dbReference>